<dbReference type="Gene3D" id="3.90.550.10">
    <property type="entry name" value="Spore Coat Polysaccharide Biosynthesis Protein SpsA, Chain A"/>
    <property type="match status" value="1"/>
</dbReference>
<dbReference type="SUPFAM" id="SSF53448">
    <property type="entry name" value="Nucleotide-diphospho-sugar transferases"/>
    <property type="match status" value="1"/>
</dbReference>
<dbReference type="InterPro" id="IPR050834">
    <property type="entry name" value="Glycosyltransf_2"/>
</dbReference>
<dbReference type="CDD" id="cd00761">
    <property type="entry name" value="Glyco_tranf_GTA_type"/>
    <property type="match status" value="1"/>
</dbReference>
<accession>A0ABX1ZW32</accession>
<keyword evidence="3" id="KW-1185">Reference proteome</keyword>
<organism evidence="2 3">
    <name type="scientific">Paenibacillus planticolens</name>
    <dbReference type="NCBI Taxonomy" id="2654976"/>
    <lineage>
        <taxon>Bacteria</taxon>
        <taxon>Bacillati</taxon>
        <taxon>Bacillota</taxon>
        <taxon>Bacilli</taxon>
        <taxon>Bacillales</taxon>
        <taxon>Paenibacillaceae</taxon>
        <taxon>Paenibacillus</taxon>
    </lineage>
</organism>
<comment type="caution">
    <text evidence="2">The sequence shown here is derived from an EMBL/GenBank/DDBJ whole genome shotgun (WGS) entry which is preliminary data.</text>
</comment>
<evidence type="ECO:0000259" key="1">
    <source>
        <dbReference type="Pfam" id="PF00535"/>
    </source>
</evidence>
<dbReference type="RefSeq" id="WP_171687055.1">
    <property type="nucleotide sequence ID" value="NZ_WHNZ01000079.1"/>
</dbReference>
<dbReference type="Pfam" id="PF00535">
    <property type="entry name" value="Glycos_transf_2"/>
    <property type="match status" value="1"/>
</dbReference>
<dbReference type="PANTHER" id="PTHR43685">
    <property type="entry name" value="GLYCOSYLTRANSFERASE"/>
    <property type="match status" value="1"/>
</dbReference>
<gene>
    <name evidence="2" type="ORF">GC097_30195</name>
</gene>
<feature type="domain" description="Glycosyltransferase 2-like" evidence="1">
    <location>
        <begin position="193"/>
        <end position="299"/>
    </location>
</feature>
<dbReference type="PANTHER" id="PTHR43685:SF2">
    <property type="entry name" value="GLYCOSYLTRANSFERASE 2-LIKE DOMAIN-CONTAINING PROTEIN"/>
    <property type="match status" value="1"/>
</dbReference>
<evidence type="ECO:0000313" key="3">
    <source>
        <dbReference type="Proteomes" id="UP000618579"/>
    </source>
</evidence>
<name>A0ABX1ZW32_9BACL</name>
<dbReference type="InterPro" id="IPR001173">
    <property type="entry name" value="Glyco_trans_2-like"/>
</dbReference>
<reference evidence="2 3" key="1">
    <citation type="submission" date="2019-10" db="EMBL/GenBank/DDBJ databases">
        <title>Description of Paenibacillus pedi sp. nov.</title>
        <authorList>
            <person name="Carlier A."/>
            <person name="Qi S."/>
        </authorList>
    </citation>
    <scope>NUCLEOTIDE SEQUENCE [LARGE SCALE GENOMIC DNA]</scope>
    <source>
        <strain evidence="2 3">LMG 31457</strain>
    </source>
</reference>
<dbReference type="EMBL" id="WHNZ01000079">
    <property type="protein sequence ID" value="NOV04255.1"/>
    <property type="molecule type" value="Genomic_DNA"/>
</dbReference>
<sequence>MLVYVLGTSNKAHTDATIANLSHIAPEWSVQLVHDYAAETLNEHLHAYDQPFFITLQAGDLLHSGFLTELSEHLTALPEQCAGLVYERGTPAARHNLPSPPLVWRTNAARSSGRPFFSEKDRLPFETYLLMDKVLQLQGAWSWPTIISLWWQPQAIHYPKWQRKQEEWDLVRPILEAGLAASRPKEEPSPAISIVICTFNNADYLLWSIRSVLAQSIPDWELIIIDDASSDNTKMKLASLPADPRIRMYTNPANYGKARSLNTALTLTRTPWLLELDADDWLPPDAVRILLSAANTAAPETSLLYGDYYEWTEGARKQLIFGGIRQTPAQVYPEALLAEALPIAPRCYRVAALQGIQGWMVNAPYEGRLYEDFEIIIRLSRSYALRHLSEPLYHRRIRNSSITHQHAEKYADWMKWIKKEHTVLPQGDGGDSRPST</sequence>
<protein>
    <submittedName>
        <fullName evidence="2">Glycosyltransferase</fullName>
    </submittedName>
</protein>
<proteinExistence type="predicted"/>
<dbReference type="Proteomes" id="UP000618579">
    <property type="component" value="Unassembled WGS sequence"/>
</dbReference>
<dbReference type="InterPro" id="IPR029044">
    <property type="entry name" value="Nucleotide-diphossugar_trans"/>
</dbReference>
<evidence type="ECO:0000313" key="2">
    <source>
        <dbReference type="EMBL" id="NOV04255.1"/>
    </source>
</evidence>